<evidence type="ECO:0000313" key="2">
    <source>
        <dbReference type="EMBL" id="KAK1124601.1"/>
    </source>
</evidence>
<feature type="region of interest" description="Disordered" evidence="1">
    <location>
        <begin position="1"/>
        <end position="36"/>
    </location>
</feature>
<organism evidence="2 3">
    <name type="scientific">Melipona bicolor</name>
    <dbReference type="NCBI Taxonomy" id="60889"/>
    <lineage>
        <taxon>Eukaryota</taxon>
        <taxon>Metazoa</taxon>
        <taxon>Ecdysozoa</taxon>
        <taxon>Arthropoda</taxon>
        <taxon>Hexapoda</taxon>
        <taxon>Insecta</taxon>
        <taxon>Pterygota</taxon>
        <taxon>Neoptera</taxon>
        <taxon>Endopterygota</taxon>
        <taxon>Hymenoptera</taxon>
        <taxon>Apocrita</taxon>
        <taxon>Aculeata</taxon>
        <taxon>Apoidea</taxon>
        <taxon>Anthophila</taxon>
        <taxon>Apidae</taxon>
        <taxon>Melipona</taxon>
    </lineage>
</organism>
<feature type="compositionally biased region" description="Low complexity" evidence="1">
    <location>
        <begin position="13"/>
        <end position="25"/>
    </location>
</feature>
<dbReference type="GO" id="GO:0005615">
    <property type="term" value="C:extracellular space"/>
    <property type="evidence" value="ECO:0007669"/>
    <property type="project" value="TreeGrafter"/>
</dbReference>
<dbReference type="EMBL" id="JAHYIQ010000017">
    <property type="protein sequence ID" value="KAK1124601.1"/>
    <property type="molecule type" value="Genomic_DNA"/>
</dbReference>
<dbReference type="InterPro" id="IPR004245">
    <property type="entry name" value="DUF229"/>
</dbReference>
<dbReference type="PANTHER" id="PTHR10974:SF9">
    <property type="entry name" value="DUF229 DOMAIN CONTAINING PROTEIN-RELATED"/>
    <property type="match status" value="1"/>
</dbReference>
<dbReference type="FunFam" id="3.40.720.10:FF:000017">
    <property type="entry name" value="Predicted protein"/>
    <property type="match status" value="1"/>
</dbReference>
<evidence type="ECO:0000313" key="3">
    <source>
        <dbReference type="Proteomes" id="UP001177670"/>
    </source>
</evidence>
<dbReference type="Gene3D" id="3.40.720.10">
    <property type="entry name" value="Alkaline Phosphatase, subunit A"/>
    <property type="match status" value="1"/>
</dbReference>
<feature type="compositionally biased region" description="Basic residues" evidence="1">
    <location>
        <begin position="221"/>
        <end position="234"/>
    </location>
</feature>
<name>A0AA40KLG6_9HYME</name>
<comment type="caution">
    <text evidence="2">The sequence shown here is derived from an EMBL/GenBank/DDBJ whole genome shotgun (WGS) entry which is preliminary data.</text>
</comment>
<dbReference type="SUPFAM" id="SSF53649">
    <property type="entry name" value="Alkaline phosphatase-like"/>
    <property type="match status" value="1"/>
</dbReference>
<dbReference type="Pfam" id="PF02995">
    <property type="entry name" value="DUF229"/>
    <property type="match status" value="1"/>
</dbReference>
<dbReference type="AlphaFoldDB" id="A0AA40KLG6"/>
<reference evidence="2" key="1">
    <citation type="submission" date="2021-10" db="EMBL/GenBank/DDBJ databases">
        <title>Melipona bicolor Genome sequencing and assembly.</title>
        <authorList>
            <person name="Araujo N.S."/>
            <person name="Arias M.C."/>
        </authorList>
    </citation>
    <scope>NUCLEOTIDE SEQUENCE</scope>
    <source>
        <strain evidence="2">USP_2M_L1-L4_2017</strain>
        <tissue evidence="2">Whole body</tissue>
    </source>
</reference>
<dbReference type="InterPro" id="IPR017850">
    <property type="entry name" value="Alkaline_phosphatase_core_sf"/>
</dbReference>
<dbReference type="Proteomes" id="UP001177670">
    <property type="component" value="Unassembled WGS sequence"/>
</dbReference>
<sequence>MVPRTSKSALPLADTAGTTNNATNDQHPSRKPKRGSRLVVDCLRRRPGVVLLLLPAALLASLYVVSSEEDYDFEPRYPSLFNSYNVAEGTMEGYLVWNSRCQMPSKEPIDPSIRSYVKKEKFEKCGSEPSFTALSRRENGTVVLTVDPAAAVRHPGLRCCWAPVYRAEKQPAKPTKDNNVDSSIVVKRCESFEGEATLPDDEAQAAMVSCTSTESDDDDHHHHHHPPGKRRAPRGKIPIYENVHAIPNPDKVRDRMQRAQSTSTLASASFNVATNATFNATFNASDHHFADAPLSRKLSVLMLGIDSVSRLNFMRSAPLTDRYLHETGWIRFDGYNKMGDNTFPNVMAILTGQNQTQAYTLCKPTVPHMLDRCPFLWRNFRDAGYATAYGEDETALNTFNYLKLGFDQPPTDYYLRPYMLACEKLLKVKKRFRLKYCTGPETSFDRILDYAVEYARAFLGLPYFGFFWTISVSHENANGLSSMDRRLLDKLQRLEREGVLNDTMVVLLSDHGMRWGPIRNAFVGWYEERLPFLYFWLPEWFRVERPDAYSSLLANSRRLTSPFDLYETLRQVLALSGGLADPSAGCPGCRSLLAGPVPLERGCADVGVSSHWCACTAFRPADPRDPRVQKGARVFLQHVDDLLQTPSYRDKKGRRLCAKLRLKKLHRVERVLDFANSAAVAYFYMIQVTPGDGKFEVTVRRHANGTYTVSDHEISRLDTYASAAECLDRGIKQYCHCLK</sequence>
<feature type="region of interest" description="Disordered" evidence="1">
    <location>
        <begin position="211"/>
        <end position="236"/>
    </location>
</feature>
<accession>A0AA40KLG6</accession>
<dbReference type="CDD" id="cd16021">
    <property type="entry name" value="ALP_like"/>
    <property type="match status" value="1"/>
</dbReference>
<gene>
    <name evidence="2" type="ORF">K0M31_005976</name>
</gene>
<protein>
    <submittedName>
        <fullName evidence="2">Uncharacterized protein</fullName>
    </submittedName>
</protein>
<dbReference type="PANTHER" id="PTHR10974">
    <property type="entry name" value="FI08016P-RELATED"/>
    <property type="match status" value="1"/>
</dbReference>
<evidence type="ECO:0000256" key="1">
    <source>
        <dbReference type="SAM" id="MobiDB-lite"/>
    </source>
</evidence>
<proteinExistence type="predicted"/>
<keyword evidence="3" id="KW-1185">Reference proteome</keyword>